<accession>A0ABV0BVK5</accession>
<evidence type="ECO:0000313" key="3">
    <source>
        <dbReference type="Proteomes" id="UP001409291"/>
    </source>
</evidence>
<dbReference type="Gene3D" id="3.40.390.10">
    <property type="entry name" value="Collagenase (Catalytic Domain)"/>
    <property type="match status" value="1"/>
</dbReference>
<dbReference type="EMBL" id="JBDJNQ010000008">
    <property type="protein sequence ID" value="MEN5378830.1"/>
    <property type="molecule type" value="Genomic_DNA"/>
</dbReference>
<comment type="caution">
    <text evidence="2">The sequence shown here is derived from an EMBL/GenBank/DDBJ whole genome shotgun (WGS) entry which is preliminary data.</text>
</comment>
<keyword evidence="3" id="KW-1185">Reference proteome</keyword>
<evidence type="ECO:0000256" key="1">
    <source>
        <dbReference type="SAM" id="Phobius"/>
    </source>
</evidence>
<sequence length="263" mass="30160">MEKLFIVILVPAVIYLVYYLLNKTEKNSKAIRRVLSKEGKDILLKEVQYYRNLNEADKIEFEKRCLHFLDHVSVEGIGVEVSLKDYMLVAASAIIPVFAFKNWKYTNLTTVLLYPNTFNQDYQFEGSQGRNILGMVGEGSMNGQMILSKEALEAGFSNTKDGQNTAIHEFVHLLDKTDGEVDGLPQFLIDHTYSLAWLEMIRKEILKIQEGKSDINPYGITNRAEFFAVASEYFFENPERLKNHHPELYKALSMAFQQDLSPA</sequence>
<dbReference type="PANTHER" id="PTHR30164">
    <property type="entry name" value="MTFA PEPTIDASE"/>
    <property type="match status" value="1"/>
</dbReference>
<reference evidence="2 3" key="1">
    <citation type="submission" date="2024-04" db="EMBL/GenBank/DDBJ databases">
        <title>WGS of bacteria from Torrens River.</title>
        <authorList>
            <person name="Wyrsch E.R."/>
            <person name="Drigo B."/>
        </authorList>
    </citation>
    <scope>NUCLEOTIDE SEQUENCE [LARGE SCALE GENOMIC DNA]</scope>
    <source>
        <strain evidence="2 3">TWI391</strain>
    </source>
</reference>
<evidence type="ECO:0000313" key="2">
    <source>
        <dbReference type="EMBL" id="MEN5378830.1"/>
    </source>
</evidence>
<gene>
    <name evidence="2" type="ORF">ABE541_16330</name>
</gene>
<keyword evidence="1" id="KW-0812">Transmembrane</keyword>
<dbReference type="Pfam" id="PF06167">
    <property type="entry name" value="Peptidase_M90"/>
    <property type="match status" value="1"/>
</dbReference>
<dbReference type="InterPro" id="IPR042252">
    <property type="entry name" value="MtfA_N"/>
</dbReference>
<protein>
    <submittedName>
        <fullName evidence="2">M90 family metallopeptidase</fullName>
    </submittedName>
</protein>
<dbReference type="SUPFAM" id="SSF55486">
    <property type="entry name" value="Metalloproteases ('zincins'), catalytic domain"/>
    <property type="match status" value="1"/>
</dbReference>
<feature type="transmembrane region" description="Helical" evidence="1">
    <location>
        <begin position="6"/>
        <end position="22"/>
    </location>
</feature>
<keyword evidence="1" id="KW-0472">Membrane</keyword>
<dbReference type="Proteomes" id="UP001409291">
    <property type="component" value="Unassembled WGS sequence"/>
</dbReference>
<dbReference type="InterPro" id="IPR010384">
    <property type="entry name" value="MtfA_fam"/>
</dbReference>
<organism evidence="2 3">
    <name type="scientific">Sphingobacterium kitahiroshimense</name>
    <dbReference type="NCBI Taxonomy" id="470446"/>
    <lineage>
        <taxon>Bacteria</taxon>
        <taxon>Pseudomonadati</taxon>
        <taxon>Bacteroidota</taxon>
        <taxon>Sphingobacteriia</taxon>
        <taxon>Sphingobacteriales</taxon>
        <taxon>Sphingobacteriaceae</taxon>
        <taxon>Sphingobacterium</taxon>
    </lineage>
</organism>
<name>A0ABV0BVK5_9SPHI</name>
<dbReference type="RefSeq" id="WP_168127468.1">
    <property type="nucleotide sequence ID" value="NZ_JBDJNQ010000008.1"/>
</dbReference>
<dbReference type="Gene3D" id="1.10.472.150">
    <property type="entry name" value="Glucose-regulated metallo-peptidase M90, N-terminal domain"/>
    <property type="match status" value="1"/>
</dbReference>
<proteinExistence type="predicted"/>
<dbReference type="PANTHER" id="PTHR30164:SF2">
    <property type="entry name" value="PROTEIN MTFA"/>
    <property type="match status" value="1"/>
</dbReference>
<dbReference type="InterPro" id="IPR024079">
    <property type="entry name" value="MetalloPept_cat_dom_sf"/>
</dbReference>
<dbReference type="CDD" id="cd20169">
    <property type="entry name" value="Peptidase_M90_mtfA"/>
    <property type="match status" value="1"/>
</dbReference>
<keyword evidence="1" id="KW-1133">Transmembrane helix</keyword>